<feature type="domain" description="Glyoxalase/fosfomycin resistance/dioxygenase" evidence="1">
    <location>
        <begin position="6"/>
        <end position="112"/>
    </location>
</feature>
<evidence type="ECO:0000313" key="3">
    <source>
        <dbReference type="Proteomes" id="UP000063991"/>
    </source>
</evidence>
<dbReference type="InterPro" id="IPR004360">
    <property type="entry name" value="Glyas_Fos-R_dOase_dom"/>
</dbReference>
<name>A0A126PY11_ALTMA</name>
<dbReference type="PANTHER" id="PTHR33993">
    <property type="entry name" value="GLYOXALASE-RELATED"/>
    <property type="match status" value="1"/>
</dbReference>
<proteinExistence type="predicted"/>
<evidence type="ECO:0000313" key="2">
    <source>
        <dbReference type="EMBL" id="AMJ97914.1"/>
    </source>
</evidence>
<dbReference type="PANTHER" id="PTHR33993:SF1">
    <property type="entry name" value="GLYOXALASE FAMILY PROTEIN"/>
    <property type="match status" value="1"/>
</dbReference>
<dbReference type="AlphaFoldDB" id="A0A126PY11"/>
<organism evidence="2 3">
    <name type="scientific">Alteromonas macleodii</name>
    <name type="common">Pseudoalteromonas macleodii</name>
    <dbReference type="NCBI Taxonomy" id="28108"/>
    <lineage>
        <taxon>Bacteria</taxon>
        <taxon>Pseudomonadati</taxon>
        <taxon>Pseudomonadota</taxon>
        <taxon>Gammaproteobacteria</taxon>
        <taxon>Alteromonadales</taxon>
        <taxon>Alteromonadaceae</taxon>
        <taxon>Alteromonas/Salinimonas group</taxon>
        <taxon>Alteromonas</taxon>
    </lineage>
</organism>
<dbReference type="SUPFAM" id="SSF54593">
    <property type="entry name" value="Glyoxalase/Bleomycin resistance protein/Dihydroxybiphenyl dioxygenase"/>
    <property type="match status" value="1"/>
</dbReference>
<dbReference type="EMBL" id="CP014323">
    <property type="protein sequence ID" value="AMJ97914.1"/>
    <property type="molecule type" value="Genomic_DNA"/>
</dbReference>
<accession>A0A126PY11</accession>
<dbReference type="PATRIC" id="fig|28108.53.peg.1338"/>
<dbReference type="InterPro" id="IPR029068">
    <property type="entry name" value="Glyas_Bleomycin-R_OHBP_Dase"/>
</dbReference>
<dbReference type="Pfam" id="PF00903">
    <property type="entry name" value="Glyoxalase"/>
    <property type="match status" value="1"/>
</dbReference>
<dbReference type="OMA" id="GWRFEDY"/>
<dbReference type="RefSeq" id="WP_014948877.1">
    <property type="nucleotide sequence ID" value="NZ_CP012202.1"/>
</dbReference>
<evidence type="ECO:0000259" key="1">
    <source>
        <dbReference type="Pfam" id="PF00903"/>
    </source>
</evidence>
<dbReference type="Gene3D" id="3.10.180.10">
    <property type="entry name" value="2,3-Dihydroxybiphenyl 1,2-Dioxygenase, domain 1"/>
    <property type="match status" value="1"/>
</dbReference>
<protein>
    <submittedName>
        <fullName evidence="2">Glyoxalase</fullName>
    </submittedName>
</protein>
<dbReference type="CDD" id="cd07247">
    <property type="entry name" value="SgaA_N_like"/>
    <property type="match status" value="1"/>
</dbReference>
<dbReference type="Proteomes" id="UP000063991">
    <property type="component" value="Chromosome"/>
</dbReference>
<dbReference type="OrthoDB" id="9792323at2"/>
<sequence>MQESTKLNYVEFASLDIRRSKAFFESAFGWCFTDYGSEYSAFSNAGMDGGIFSAQRVMKAESGAPLLVLYSNNISESQECVEKAGGAITKPLFDFPGGCRFHFVEPGGNELAVWSESAK</sequence>
<gene>
    <name evidence="2" type="ORF">AVL55_06910</name>
</gene>
<dbReference type="InterPro" id="IPR052164">
    <property type="entry name" value="Anthracycline_SecMetBiosynth"/>
</dbReference>
<reference evidence="2 3" key="1">
    <citation type="submission" date="2015-12" db="EMBL/GenBank/DDBJ databases">
        <authorList>
            <person name="Shamseldin A."/>
            <person name="Moawad H."/>
            <person name="Abd El-Rahim W.M."/>
            <person name="Sadowsky M.J."/>
        </authorList>
    </citation>
    <scope>NUCLEOTIDE SEQUENCE [LARGE SCALE GENOMIC DNA]</scope>
    <source>
        <strain evidence="2 3">D7</strain>
    </source>
</reference>